<keyword evidence="3" id="KW-1185">Reference proteome</keyword>
<dbReference type="PANTHER" id="PTHR12526:SF630">
    <property type="entry name" value="GLYCOSYLTRANSFERASE"/>
    <property type="match status" value="1"/>
</dbReference>
<dbReference type="AlphaFoldDB" id="A0A1I2VUQ3"/>
<gene>
    <name evidence="2" type="ORF">SAMN05216175_11924</name>
</gene>
<organism evidence="2 3">
    <name type="scientific">Neptunomonas qingdaonensis</name>
    <dbReference type="NCBI Taxonomy" id="1045558"/>
    <lineage>
        <taxon>Bacteria</taxon>
        <taxon>Pseudomonadati</taxon>
        <taxon>Pseudomonadota</taxon>
        <taxon>Gammaproteobacteria</taxon>
        <taxon>Oceanospirillales</taxon>
        <taxon>Oceanospirillaceae</taxon>
        <taxon>Neptunomonas</taxon>
    </lineage>
</organism>
<dbReference type="SUPFAM" id="SSF53756">
    <property type="entry name" value="UDP-Glycosyltransferase/glycogen phosphorylase"/>
    <property type="match status" value="1"/>
</dbReference>
<proteinExistence type="predicted"/>
<dbReference type="EMBL" id="FOOU01000019">
    <property type="protein sequence ID" value="SFG92179.1"/>
    <property type="molecule type" value="Genomic_DNA"/>
</dbReference>
<feature type="domain" description="Glycosyl transferase family 1" evidence="1">
    <location>
        <begin position="191"/>
        <end position="303"/>
    </location>
</feature>
<dbReference type="Proteomes" id="UP000198623">
    <property type="component" value="Unassembled WGS sequence"/>
</dbReference>
<protein>
    <submittedName>
        <fullName evidence="2">Glycosyltransferase involved in cell wall bisynthesis</fullName>
    </submittedName>
</protein>
<dbReference type="PANTHER" id="PTHR12526">
    <property type="entry name" value="GLYCOSYLTRANSFERASE"/>
    <property type="match status" value="1"/>
</dbReference>
<dbReference type="GO" id="GO:1901135">
    <property type="term" value="P:carbohydrate derivative metabolic process"/>
    <property type="evidence" value="ECO:0007669"/>
    <property type="project" value="UniProtKB-ARBA"/>
</dbReference>
<dbReference type="RefSeq" id="WP_090730528.1">
    <property type="nucleotide sequence ID" value="NZ_FOOU01000019.1"/>
</dbReference>
<evidence type="ECO:0000313" key="3">
    <source>
        <dbReference type="Proteomes" id="UP000198623"/>
    </source>
</evidence>
<sequence>MIVYNFIRSMDPCNGGTVTACSIYNEAFKSLGLDSHIVSISDHEENENVYSLAENVSSVYGFSIKALICCFKKINHKSIIVVHGLWQFHGFLALLLSYFKKANVIVVPHGMGGAYFDQFKLKKLKKYVYWFFVERLLIKKASCIIYMGEGEKNFCSDLLAGAFSGKELIIRPYLNKVDTLSENFSGLAGLDSDFFNILFIGRDDPIKGLSGFLHELSVIDESCDFDICLNIIGPFSKKTIAGYLRDFKNIKINFFGAIYSIDKYNIIKNSDCVVVPSKYESFSLVALESLMMNTPVIVSNNVGITYDLPMCAGVLIYHDDNELLDHLRHVYASDIKEFDSGQVLELFTKDNFLSSLKLMLSDVSYVSKP</sequence>
<dbReference type="STRING" id="1045558.SAMN05216175_11924"/>
<evidence type="ECO:0000313" key="2">
    <source>
        <dbReference type="EMBL" id="SFG92179.1"/>
    </source>
</evidence>
<evidence type="ECO:0000259" key="1">
    <source>
        <dbReference type="Pfam" id="PF00534"/>
    </source>
</evidence>
<reference evidence="3" key="1">
    <citation type="submission" date="2016-10" db="EMBL/GenBank/DDBJ databases">
        <authorList>
            <person name="Varghese N."/>
            <person name="Submissions S."/>
        </authorList>
    </citation>
    <scope>NUCLEOTIDE SEQUENCE [LARGE SCALE GENOMIC DNA]</scope>
    <source>
        <strain evidence="3">CGMCC 1.10971</strain>
    </source>
</reference>
<dbReference type="GO" id="GO:0016757">
    <property type="term" value="F:glycosyltransferase activity"/>
    <property type="evidence" value="ECO:0007669"/>
    <property type="project" value="InterPro"/>
</dbReference>
<accession>A0A1I2VUQ3</accession>
<dbReference type="OrthoDB" id="9802524at2"/>
<dbReference type="Pfam" id="PF00534">
    <property type="entry name" value="Glycos_transf_1"/>
    <property type="match status" value="1"/>
</dbReference>
<keyword evidence="2" id="KW-0808">Transferase</keyword>
<dbReference type="InterPro" id="IPR001296">
    <property type="entry name" value="Glyco_trans_1"/>
</dbReference>
<dbReference type="Gene3D" id="3.40.50.2000">
    <property type="entry name" value="Glycogen Phosphorylase B"/>
    <property type="match status" value="2"/>
</dbReference>
<name>A0A1I2VUQ3_9GAMM</name>